<keyword evidence="9" id="KW-1185">Reference proteome</keyword>
<dbReference type="OrthoDB" id="10261433at2759"/>
<dbReference type="NCBIfam" id="NF008570">
    <property type="entry name" value="PRK11522.1"/>
    <property type="match status" value="1"/>
</dbReference>
<dbReference type="Pfam" id="PF00202">
    <property type="entry name" value="Aminotran_3"/>
    <property type="match status" value="1"/>
</dbReference>
<sequence>MKTPNGEVLQQTQRALELIGKKDLNDDEKKQLIDDTVKNFTDYVNPGFLSYRKSFSPDYAAVEWSDSGNTFTCVKGLEYIDCLGGYGIYNCGHRHPKIMEAVINQLNRQALHSQELLDPLRGYLAKILADLTPGSLKYAFFTNSGTESVEGAMKIAMLATQRRTFIAACGGFHGKSLGSLSATSKAAFRKPFLSSLHNVRHVPFNDIDVLEKTLWACQFTGDDVAAVLLEPILGEGGIIVPSDDYFPAVRRLCTKYGALLIVDEVQTGMGRTGKMFCIEHWGVEPDLLCLGKAFGGGILPAGCFIGTEKLWQHLFANPFLHTTTFGGNPLACAAAIATINVILEEKLIDRARIMGDLLLSKLKAVIKPYQPDLAVDARGKGLMLALEFIDSDTGFKVAKGLFKEKILVAGTLQNAKTFRIEPPLTIKMDEIEKVISALERVLKDVSIEMKQKPVPSLPVVPSTIPSIMESSKPALEGKLSNMTIQFNVLSRQL</sequence>
<evidence type="ECO:0000313" key="8">
    <source>
        <dbReference type="EMBL" id="CAF3679989.1"/>
    </source>
</evidence>
<evidence type="ECO:0000256" key="4">
    <source>
        <dbReference type="RuleBase" id="RU003560"/>
    </source>
</evidence>
<dbReference type="EMBL" id="CAJOBC010001465">
    <property type="protein sequence ID" value="CAF3679989.1"/>
    <property type="molecule type" value="Genomic_DNA"/>
</dbReference>
<dbReference type="Proteomes" id="UP000681722">
    <property type="component" value="Unassembled WGS sequence"/>
</dbReference>
<protein>
    <submittedName>
        <fullName evidence="6">Uncharacterized protein</fullName>
    </submittedName>
</protein>
<dbReference type="GO" id="GO:0030170">
    <property type="term" value="F:pyridoxal phosphate binding"/>
    <property type="evidence" value="ECO:0007669"/>
    <property type="project" value="InterPro"/>
</dbReference>
<name>A0A813ZAY2_9BILA</name>
<evidence type="ECO:0000256" key="3">
    <source>
        <dbReference type="ARBA" id="ARBA00022898"/>
    </source>
</evidence>
<dbReference type="Gene3D" id="3.40.640.10">
    <property type="entry name" value="Type I PLP-dependent aspartate aminotransferase-like (Major domain)"/>
    <property type="match status" value="1"/>
</dbReference>
<dbReference type="InterPro" id="IPR049704">
    <property type="entry name" value="Aminotrans_3_PPA_site"/>
</dbReference>
<dbReference type="Gene3D" id="3.90.1150.10">
    <property type="entry name" value="Aspartate Aminotransferase, domain 1"/>
    <property type="match status" value="1"/>
</dbReference>
<comment type="cofactor">
    <cofactor evidence="1">
        <name>pyridoxal 5'-phosphate</name>
        <dbReference type="ChEBI" id="CHEBI:597326"/>
    </cofactor>
</comment>
<proteinExistence type="inferred from homology"/>
<dbReference type="Proteomes" id="UP000682733">
    <property type="component" value="Unassembled WGS sequence"/>
</dbReference>
<dbReference type="AlphaFoldDB" id="A0A813ZAY2"/>
<keyword evidence="3 4" id="KW-0663">Pyridoxal phosphate</keyword>
<evidence type="ECO:0000256" key="2">
    <source>
        <dbReference type="ARBA" id="ARBA00008954"/>
    </source>
</evidence>
<gene>
    <name evidence="6" type="ORF">GPM918_LOCUS8420</name>
    <name evidence="5" type="ORF">OVA965_LOCUS2232</name>
    <name evidence="8" type="ORF">SRO942_LOCUS8420</name>
    <name evidence="7" type="ORF">TMI583_LOCUS2232</name>
</gene>
<dbReference type="InterPro" id="IPR015422">
    <property type="entry name" value="PyrdxlP-dep_Trfase_small"/>
</dbReference>
<dbReference type="SUPFAM" id="SSF53383">
    <property type="entry name" value="PLP-dependent transferases"/>
    <property type="match status" value="1"/>
</dbReference>
<evidence type="ECO:0000313" key="6">
    <source>
        <dbReference type="EMBL" id="CAF0896806.1"/>
    </source>
</evidence>
<dbReference type="InterPro" id="IPR005814">
    <property type="entry name" value="Aminotrans_3"/>
</dbReference>
<dbReference type="Proteomes" id="UP000677228">
    <property type="component" value="Unassembled WGS sequence"/>
</dbReference>
<comment type="caution">
    <text evidence="6">The sequence shown here is derived from an EMBL/GenBank/DDBJ whole genome shotgun (WGS) entry which is preliminary data.</text>
</comment>
<dbReference type="EMBL" id="CAJOBA010000462">
    <property type="protein sequence ID" value="CAF3534146.1"/>
    <property type="molecule type" value="Genomic_DNA"/>
</dbReference>
<dbReference type="GO" id="GO:0042802">
    <property type="term" value="F:identical protein binding"/>
    <property type="evidence" value="ECO:0007669"/>
    <property type="project" value="TreeGrafter"/>
</dbReference>
<comment type="similarity">
    <text evidence="2 4">Belongs to the class-III pyridoxal-phosphate-dependent aminotransferase family.</text>
</comment>
<dbReference type="FunFam" id="3.40.640.10:FF:000004">
    <property type="entry name" value="Acetylornithine aminotransferase"/>
    <property type="match status" value="1"/>
</dbReference>
<evidence type="ECO:0000313" key="9">
    <source>
        <dbReference type="Proteomes" id="UP000663829"/>
    </source>
</evidence>
<dbReference type="CDD" id="cd00610">
    <property type="entry name" value="OAT_like"/>
    <property type="match status" value="1"/>
</dbReference>
<dbReference type="Proteomes" id="UP000663829">
    <property type="component" value="Unassembled WGS sequence"/>
</dbReference>
<dbReference type="EMBL" id="CAJNOQ010001465">
    <property type="protein sequence ID" value="CAF0896806.1"/>
    <property type="molecule type" value="Genomic_DNA"/>
</dbReference>
<dbReference type="PANTHER" id="PTHR11986:SF112">
    <property type="entry name" value="PUTRESCINE AMINOTRANSFERASE"/>
    <property type="match status" value="1"/>
</dbReference>
<evidence type="ECO:0000313" key="7">
    <source>
        <dbReference type="EMBL" id="CAF3534146.1"/>
    </source>
</evidence>
<dbReference type="InterPro" id="IPR015421">
    <property type="entry name" value="PyrdxlP-dep_Trfase_major"/>
</dbReference>
<reference evidence="6" key="1">
    <citation type="submission" date="2021-02" db="EMBL/GenBank/DDBJ databases">
        <authorList>
            <person name="Nowell W R."/>
        </authorList>
    </citation>
    <scope>NUCLEOTIDE SEQUENCE</scope>
</reference>
<organism evidence="6 9">
    <name type="scientific">Didymodactylos carnosus</name>
    <dbReference type="NCBI Taxonomy" id="1234261"/>
    <lineage>
        <taxon>Eukaryota</taxon>
        <taxon>Metazoa</taxon>
        <taxon>Spiralia</taxon>
        <taxon>Gnathifera</taxon>
        <taxon>Rotifera</taxon>
        <taxon>Eurotatoria</taxon>
        <taxon>Bdelloidea</taxon>
        <taxon>Philodinida</taxon>
        <taxon>Philodinidae</taxon>
        <taxon>Didymodactylos</taxon>
    </lineage>
</organism>
<dbReference type="InterPro" id="IPR015424">
    <property type="entry name" value="PyrdxlP-dep_Trfase"/>
</dbReference>
<evidence type="ECO:0000256" key="1">
    <source>
        <dbReference type="ARBA" id="ARBA00001933"/>
    </source>
</evidence>
<dbReference type="GO" id="GO:0009447">
    <property type="term" value="P:putrescine catabolic process"/>
    <property type="evidence" value="ECO:0007669"/>
    <property type="project" value="TreeGrafter"/>
</dbReference>
<accession>A0A813ZAY2</accession>
<dbReference type="PROSITE" id="PS00600">
    <property type="entry name" value="AA_TRANSFER_CLASS_3"/>
    <property type="match status" value="1"/>
</dbReference>
<dbReference type="EMBL" id="CAJNOK010000462">
    <property type="protein sequence ID" value="CAF0754982.1"/>
    <property type="molecule type" value="Genomic_DNA"/>
</dbReference>
<dbReference type="PANTHER" id="PTHR11986">
    <property type="entry name" value="AMINOTRANSFERASE CLASS III"/>
    <property type="match status" value="1"/>
</dbReference>
<evidence type="ECO:0000313" key="5">
    <source>
        <dbReference type="EMBL" id="CAF0754982.1"/>
    </source>
</evidence>
<dbReference type="InterPro" id="IPR050103">
    <property type="entry name" value="Class-III_PLP-dep_AT"/>
</dbReference>
<dbReference type="GO" id="GO:0033094">
    <property type="term" value="F:putrescine--2-oxoglutarate transaminase activity"/>
    <property type="evidence" value="ECO:0007669"/>
    <property type="project" value="TreeGrafter"/>
</dbReference>